<evidence type="ECO:0000256" key="6">
    <source>
        <dbReference type="ARBA" id="ARBA00022723"/>
    </source>
</evidence>
<evidence type="ECO:0000313" key="17">
    <source>
        <dbReference type="Proteomes" id="UP000002630"/>
    </source>
</evidence>
<dbReference type="PANTHER" id="PTHR16320:SF24">
    <property type="entry name" value="PHOSPHODIESTERASE, PUTATIVE-RELATED"/>
    <property type="match status" value="1"/>
</dbReference>
<feature type="compositionally biased region" description="Acidic residues" evidence="13">
    <location>
        <begin position="350"/>
        <end position="364"/>
    </location>
</feature>
<dbReference type="GO" id="GO:0004767">
    <property type="term" value="F:sphingomyelin phosphodiesterase activity"/>
    <property type="evidence" value="ECO:0007669"/>
    <property type="project" value="InterPro"/>
</dbReference>
<evidence type="ECO:0000256" key="11">
    <source>
        <dbReference type="ARBA" id="ARBA00023098"/>
    </source>
</evidence>
<evidence type="ECO:0000256" key="9">
    <source>
        <dbReference type="ARBA" id="ARBA00022919"/>
    </source>
</evidence>
<dbReference type="eggNOG" id="KOG3873">
    <property type="taxonomic scope" value="Eukaryota"/>
</dbReference>
<keyword evidence="10 14" id="KW-1133">Transmembrane helix</keyword>
<evidence type="ECO:0000256" key="4">
    <source>
        <dbReference type="ARBA" id="ARBA00006335"/>
    </source>
</evidence>
<gene>
    <name evidence="16" type="ORF">Esi_0186_0006</name>
</gene>
<feature type="transmembrane region" description="Helical" evidence="14">
    <location>
        <begin position="444"/>
        <end position="466"/>
    </location>
</feature>
<comment type="similarity">
    <text evidence="4">Belongs to the neutral sphingomyelinase family.</text>
</comment>
<dbReference type="InterPro" id="IPR036691">
    <property type="entry name" value="Endo/exonu/phosph_ase_sf"/>
</dbReference>
<dbReference type="Gene3D" id="3.60.10.10">
    <property type="entry name" value="Endonuclease/exonuclease/phosphatase"/>
    <property type="match status" value="2"/>
</dbReference>
<sequence>MHDPNNPVFETTDTGCHVAGTGLPRLEAASRSGARARSRGGSLLNGWGWWDMIGRRPRRRPRAGDSRGPRADPYAGEEGPGRVSRLARLRMDLWGYGAGNTKDAYGTEADVRAISESNQHWAGFKLRVLTQNLWGIPVISRCLEARVHAFAKTLGGGWDVIALQEVWHARERDALRRAALAAGLRYSRHFEHGCGAPLLGPGMGGTGLLILSRFPITESFFRGRYKSHRVAQAFEVAHIIRLTSRSPLVLLLSDLNAGPGSMPYGLQRSVAGLLDAFGEAKPDQDGFTCEATDNVFSNGRDPPARLDYVLFKALPPPLCAPQAVEPTWELSKCWVHRAVAAEFTARDPEGGDDDDHSSLDDDIDGMPPPRRGLRHSQSIPGGTFPQGPLLARALTEIDRGIEEASNRRTCHLRTAKALATLWLALLAGGAVAKSDGLMGYIARGAAGVFGGVLCTAASALFLLYWFSAKQEVQGLKEVFQTATNYERHLPMEEAFPDGGFDTSQLYSYMEQHFR</sequence>
<dbReference type="InParanoid" id="D8LH10"/>
<proteinExistence type="inferred from homology"/>
<protein>
    <submittedName>
        <fullName evidence="16">Similar to neutral Sphingomyelinase, putative</fullName>
    </submittedName>
</protein>
<dbReference type="EMBL" id="FN648333">
    <property type="protein sequence ID" value="CBN75863.1"/>
    <property type="molecule type" value="Genomic_DNA"/>
</dbReference>
<evidence type="ECO:0000256" key="3">
    <source>
        <dbReference type="ARBA" id="ARBA00004991"/>
    </source>
</evidence>
<keyword evidence="6" id="KW-0479">Metal-binding</keyword>
<dbReference type="InterPro" id="IPR005135">
    <property type="entry name" value="Endo/exonuclease/phosphatase"/>
</dbReference>
<comment type="pathway">
    <text evidence="3">Sphingolipid metabolism.</text>
</comment>
<feature type="region of interest" description="Disordered" evidence="13">
    <location>
        <begin position="58"/>
        <end position="80"/>
    </location>
</feature>
<dbReference type="OrthoDB" id="387657at2759"/>
<keyword evidence="9" id="KW-0746">Sphingolipid metabolism</keyword>
<dbReference type="STRING" id="2880.D8LH10"/>
<keyword evidence="7" id="KW-0378">Hydrolase</keyword>
<comment type="subcellular location">
    <subcellularLocation>
        <location evidence="1">Membrane</location>
        <topology evidence="1">Multi-pass membrane protein</topology>
    </subcellularLocation>
</comment>
<comment type="pathway">
    <text evidence="2">Lipid metabolism; sphingolipid metabolism.</text>
</comment>
<dbReference type="PANTHER" id="PTHR16320">
    <property type="entry name" value="SPHINGOMYELINASE FAMILY MEMBER"/>
    <property type="match status" value="1"/>
</dbReference>
<evidence type="ECO:0000256" key="2">
    <source>
        <dbReference type="ARBA" id="ARBA00004760"/>
    </source>
</evidence>
<dbReference type="InterPro" id="IPR038772">
    <property type="entry name" value="Sph/SMPD2-like"/>
</dbReference>
<dbReference type="EMBL" id="FN649741">
    <property type="protein sequence ID" value="CBN75863.1"/>
    <property type="molecule type" value="Genomic_DNA"/>
</dbReference>
<evidence type="ECO:0000313" key="16">
    <source>
        <dbReference type="EMBL" id="CBN75863.1"/>
    </source>
</evidence>
<evidence type="ECO:0000256" key="5">
    <source>
        <dbReference type="ARBA" id="ARBA00022692"/>
    </source>
</evidence>
<reference evidence="16 17" key="1">
    <citation type="journal article" date="2010" name="Nature">
        <title>The Ectocarpus genome and the independent evolution of multicellularity in brown algae.</title>
        <authorList>
            <person name="Cock J.M."/>
            <person name="Sterck L."/>
            <person name="Rouze P."/>
            <person name="Scornet D."/>
            <person name="Allen A.E."/>
            <person name="Amoutzias G."/>
            <person name="Anthouard V."/>
            <person name="Artiguenave F."/>
            <person name="Aury J.M."/>
            <person name="Badger J.H."/>
            <person name="Beszteri B."/>
            <person name="Billiau K."/>
            <person name="Bonnet E."/>
            <person name="Bothwell J.H."/>
            <person name="Bowler C."/>
            <person name="Boyen C."/>
            <person name="Brownlee C."/>
            <person name="Carrano C.J."/>
            <person name="Charrier B."/>
            <person name="Cho G.Y."/>
            <person name="Coelho S.M."/>
            <person name="Collen J."/>
            <person name="Corre E."/>
            <person name="Da Silva C."/>
            <person name="Delage L."/>
            <person name="Delaroque N."/>
            <person name="Dittami S.M."/>
            <person name="Doulbeau S."/>
            <person name="Elias M."/>
            <person name="Farnham G."/>
            <person name="Gachon C.M."/>
            <person name="Gschloessl B."/>
            <person name="Heesch S."/>
            <person name="Jabbari K."/>
            <person name="Jubin C."/>
            <person name="Kawai H."/>
            <person name="Kimura K."/>
            <person name="Kloareg B."/>
            <person name="Kupper F.C."/>
            <person name="Lang D."/>
            <person name="Le Bail A."/>
            <person name="Leblanc C."/>
            <person name="Lerouge P."/>
            <person name="Lohr M."/>
            <person name="Lopez P.J."/>
            <person name="Martens C."/>
            <person name="Maumus F."/>
            <person name="Michel G."/>
            <person name="Miranda-Saavedra D."/>
            <person name="Morales J."/>
            <person name="Moreau H."/>
            <person name="Motomura T."/>
            <person name="Nagasato C."/>
            <person name="Napoli C.A."/>
            <person name="Nelson D.R."/>
            <person name="Nyvall-Collen P."/>
            <person name="Peters A.F."/>
            <person name="Pommier C."/>
            <person name="Potin P."/>
            <person name="Poulain J."/>
            <person name="Quesneville H."/>
            <person name="Read B."/>
            <person name="Rensing S.A."/>
            <person name="Ritter A."/>
            <person name="Rousvoal S."/>
            <person name="Samanta M."/>
            <person name="Samson G."/>
            <person name="Schroeder D.C."/>
            <person name="Segurens B."/>
            <person name="Strittmatter M."/>
            <person name="Tonon T."/>
            <person name="Tregear J.W."/>
            <person name="Valentin K."/>
            <person name="von Dassow P."/>
            <person name="Yamagishi T."/>
            <person name="Van de Peer Y."/>
            <person name="Wincker P."/>
        </authorList>
    </citation>
    <scope>NUCLEOTIDE SEQUENCE [LARGE SCALE GENOMIC DNA]</scope>
    <source>
        <strain evidence="17">Ec32 / CCAP1310/4</strain>
    </source>
</reference>
<evidence type="ECO:0000256" key="10">
    <source>
        <dbReference type="ARBA" id="ARBA00022989"/>
    </source>
</evidence>
<dbReference type="AlphaFoldDB" id="D8LH10"/>
<dbReference type="SUPFAM" id="SSF56219">
    <property type="entry name" value="DNase I-like"/>
    <property type="match status" value="1"/>
</dbReference>
<dbReference type="GO" id="GO:0006665">
    <property type="term" value="P:sphingolipid metabolic process"/>
    <property type="evidence" value="ECO:0007669"/>
    <property type="project" value="UniProtKB-KW"/>
</dbReference>
<evidence type="ECO:0000256" key="8">
    <source>
        <dbReference type="ARBA" id="ARBA00022842"/>
    </source>
</evidence>
<feature type="domain" description="Endonuclease/exonuclease/phosphatase" evidence="15">
    <location>
        <begin position="129"/>
        <end position="313"/>
    </location>
</feature>
<evidence type="ECO:0000256" key="14">
    <source>
        <dbReference type="SAM" id="Phobius"/>
    </source>
</evidence>
<feature type="region of interest" description="Disordered" evidence="13">
    <location>
        <begin position="1"/>
        <end position="20"/>
    </location>
</feature>
<evidence type="ECO:0000256" key="13">
    <source>
        <dbReference type="SAM" id="MobiDB-lite"/>
    </source>
</evidence>
<keyword evidence="11" id="KW-0443">Lipid metabolism</keyword>
<name>D8LH10_ECTSI</name>
<dbReference type="Proteomes" id="UP000002630">
    <property type="component" value="Linkage Group LG16"/>
</dbReference>
<evidence type="ECO:0000256" key="7">
    <source>
        <dbReference type="ARBA" id="ARBA00022801"/>
    </source>
</evidence>
<feature type="region of interest" description="Disordered" evidence="13">
    <location>
        <begin position="345"/>
        <end position="379"/>
    </location>
</feature>
<dbReference type="GO" id="GO:0016020">
    <property type="term" value="C:membrane"/>
    <property type="evidence" value="ECO:0007669"/>
    <property type="project" value="UniProtKB-SubCell"/>
</dbReference>
<keyword evidence="5 14" id="KW-0812">Transmembrane</keyword>
<keyword evidence="12 14" id="KW-0472">Membrane</keyword>
<dbReference type="GO" id="GO:0046872">
    <property type="term" value="F:metal ion binding"/>
    <property type="evidence" value="ECO:0007669"/>
    <property type="project" value="UniProtKB-KW"/>
</dbReference>
<accession>D8LH10</accession>
<keyword evidence="17" id="KW-1185">Reference proteome</keyword>
<evidence type="ECO:0000259" key="15">
    <source>
        <dbReference type="Pfam" id="PF03372"/>
    </source>
</evidence>
<evidence type="ECO:0000256" key="1">
    <source>
        <dbReference type="ARBA" id="ARBA00004141"/>
    </source>
</evidence>
<evidence type="ECO:0000256" key="12">
    <source>
        <dbReference type="ARBA" id="ARBA00023136"/>
    </source>
</evidence>
<dbReference type="Pfam" id="PF03372">
    <property type="entry name" value="Exo_endo_phos"/>
    <property type="match status" value="1"/>
</dbReference>
<keyword evidence="8" id="KW-0460">Magnesium</keyword>
<organism evidence="16 17">
    <name type="scientific">Ectocarpus siliculosus</name>
    <name type="common">Brown alga</name>
    <name type="synonym">Conferva siliculosa</name>
    <dbReference type="NCBI Taxonomy" id="2880"/>
    <lineage>
        <taxon>Eukaryota</taxon>
        <taxon>Sar</taxon>
        <taxon>Stramenopiles</taxon>
        <taxon>Ochrophyta</taxon>
        <taxon>PX clade</taxon>
        <taxon>Phaeophyceae</taxon>
        <taxon>Ectocarpales</taxon>
        <taxon>Ectocarpaceae</taxon>
        <taxon>Ectocarpus</taxon>
    </lineage>
</organism>